<feature type="domain" description="UspA" evidence="4">
    <location>
        <begin position="1"/>
        <end position="130"/>
    </location>
</feature>
<evidence type="ECO:0000313" key="8">
    <source>
        <dbReference type="Proteomes" id="UP000051887"/>
    </source>
</evidence>
<name>A0A0P1FV07_9RHOB</name>
<dbReference type="PANTHER" id="PTHR46268:SF27">
    <property type="entry name" value="UNIVERSAL STRESS PROTEIN RV2623"/>
    <property type="match status" value="1"/>
</dbReference>
<dbReference type="OrthoDB" id="5564966at2"/>
<dbReference type="EMBL" id="CYSB01000009">
    <property type="protein sequence ID" value="CUH64011.1"/>
    <property type="molecule type" value="Genomic_DNA"/>
</dbReference>
<keyword evidence="7" id="KW-1185">Reference proteome</keyword>
<dbReference type="InterPro" id="IPR014729">
    <property type="entry name" value="Rossmann-like_a/b/a_fold"/>
</dbReference>
<evidence type="ECO:0000313" key="7">
    <source>
        <dbReference type="Proteomes" id="UP000051086"/>
    </source>
</evidence>
<reference evidence="5 7" key="1">
    <citation type="submission" date="2015-09" db="EMBL/GenBank/DDBJ databases">
        <authorList>
            <person name="Rodrigo-Torres L."/>
            <person name="Arahal D.R."/>
        </authorList>
    </citation>
    <scope>NUCLEOTIDE SEQUENCE [LARGE SCALE GENOMIC DNA]</scope>
    <source>
        <strain evidence="5 7">CECT 5118</strain>
    </source>
</reference>
<dbReference type="GO" id="GO:0005524">
    <property type="term" value="F:ATP binding"/>
    <property type="evidence" value="ECO:0007669"/>
    <property type="project" value="UniProtKB-KW"/>
</dbReference>
<evidence type="ECO:0000256" key="1">
    <source>
        <dbReference type="ARBA" id="ARBA00008791"/>
    </source>
</evidence>
<dbReference type="PRINTS" id="PR01438">
    <property type="entry name" value="UNVRSLSTRESS"/>
</dbReference>
<keyword evidence="3" id="KW-0067">ATP-binding</keyword>
<protein>
    <submittedName>
        <fullName evidence="6">Universal stress protein UspE</fullName>
    </submittedName>
</protein>
<feature type="domain" description="UspA" evidence="4">
    <location>
        <begin position="138"/>
        <end position="277"/>
    </location>
</feature>
<dbReference type="CDD" id="cd00293">
    <property type="entry name" value="USP-like"/>
    <property type="match status" value="2"/>
</dbReference>
<proteinExistence type="inferred from homology"/>
<dbReference type="RefSeq" id="WP_058243963.1">
    <property type="nucleotide sequence ID" value="NZ_CYSB01000009.1"/>
</dbReference>
<evidence type="ECO:0000256" key="2">
    <source>
        <dbReference type="ARBA" id="ARBA00022741"/>
    </source>
</evidence>
<evidence type="ECO:0000313" key="5">
    <source>
        <dbReference type="EMBL" id="CUH64011.1"/>
    </source>
</evidence>
<sequence length="279" mass="30134">MLDSILLATDLSQRSDRALHRAVALARQSGAKLTILTVVDDEQPDDMREDQVNHAHRQLEASREALCQGIECTVLVEQGDPTDLVLTHARNDEPDLMVLGPHRERNLWDMLYETTGQRIARMTHVAVLLVVEPAETKYNSVLLATDFSPASTAAALLANEVAPEADLHALHALHVPYGAMGRAAGGGADNSLEASFRADAKTADANWRGSFEAPANLSETDIQTGSAEALFNQIVQAKHVPLIAIGAHGRVGAHRALLGSLVTSLMRYPPCDLLVCRPH</sequence>
<dbReference type="Proteomes" id="UP000051086">
    <property type="component" value="Unassembled WGS sequence"/>
</dbReference>
<organism evidence="6 8">
    <name type="scientific">Thalassovita autumnalis</name>
    <dbReference type="NCBI Taxonomy" id="2072972"/>
    <lineage>
        <taxon>Bacteria</taxon>
        <taxon>Pseudomonadati</taxon>
        <taxon>Pseudomonadota</taxon>
        <taxon>Alphaproteobacteria</taxon>
        <taxon>Rhodobacterales</taxon>
        <taxon>Roseobacteraceae</taxon>
        <taxon>Thalassovita</taxon>
    </lineage>
</organism>
<keyword evidence="2" id="KW-0547">Nucleotide-binding</keyword>
<dbReference type="InterPro" id="IPR006016">
    <property type="entry name" value="UspA"/>
</dbReference>
<reference evidence="6 8" key="2">
    <citation type="submission" date="2015-09" db="EMBL/GenBank/DDBJ databases">
        <authorList>
            <consortium name="Swine Surveillance"/>
        </authorList>
    </citation>
    <scope>NUCLEOTIDE SEQUENCE [LARGE SCALE GENOMIC DNA]</scope>
    <source>
        <strain evidence="6 8">5120</strain>
    </source>
</reference>
<dbReference type="SUPFAM" id="SSF52402">
    <property type="entry name" value="Adenine nucleotide alpha hydrolases-like"/>
    <property type="match status" value="2"/>
</dbReference>
<dbReference type="Proteomes" id="UP000051887">
    <property type="component" value="Unassembled WGS sequence"/>
</dbReference>
<dbReference type="Pfam" id="PF00582">
    <property type="entry name" value="Usp"/>
    <property type="match status" value="2"/>
</dbReference>
<evidence type="ECO:0000256" key="3">
    <source>
        <dbReference type="ARBA" id="ARBA00022840"/>
    </source>
</evidence>
<gene>
    <name evidence="5" type="ORF">TL5118_00718</name>
    <name evidence="6" type="ORF">TL5120_02586</name>
</gene>
<comment type="similarity">
    <text evidence="1">Belongs to the universal stress protein A family.</text>
</comment>
<evidence type="ECO:0000259" key="4">
    <source>
        <dbReference type="Pfam" id="PF00582"/>
    </source>
</evidence>
<dbReference type="EMBL" id="CYSC01000034">
    <property type="protein sequence ID" value="CUH72789.1"/>
    <property type="molecule type" value="Genomic_DNA"/>
</dbReference>
<dbReference type="InterPro" id="IPR006015">
    <property type="entry name" value="Universal_stress_UspA"/>
</dbReference>
<accession>A0A0P1FV07</accession>
<dbReference type="PANTHER" id="PTHR46268">
    <property type="entry name" value="STRESS RESPONSE PROTEIN NHAX"/>
    <property type="match status" value="1"/>
</dbReference>
<dbReference type="Gene3D" id="3.40.50.620">
    <property type="entry name" value="HUPs"/>
    <property type="match status" value="2"/>
</dbReference>
<evidence type="ECO:0000313" key="6">
    <source>
        <dbReference type="EMBL" id="CUH72789.1"/>
    </source>
</evidence>
<dbReference type="AlphaFoldDB" id="A0A0P1FV07"/>